<feature type="compositionally biased region" description="Pro residues" evidence="6">
    <location>
        <begin position="204"/>
        <end position="219"/>
    </location>
</feature>
<dbReference type="GO" id="GO:0008270">
    <property type="term" value="F:zinc ion binding"/>
    <property type="evidence" value="ECO:0007669"/>
    <property type="project" value="InterPro"/>
</dbReference>
<feature type="compositionally biased region" description="Polar residues" evidence="6">
    <location>
        <begin position="223"/>
        <end position="256"/>
    </location>
</feature>
<dbReference type="AlphaFoldDB" id="A0A072NTU9"/>
<evidence type="ECO:0000259" key="7">
    <source>
        <dbReference type="PROSITE" id="PS50048"/>
    </source>
</evidence>
<feature type="coiled-coil region" evidence="5">
    <location>
        <begin position="377"/>
        <end position="446"/>
    </location>
</feature>
<evidence type="ECO:0000256" key="4">
    <source>
        <dbReference type="ARBA" id="ARBA00023242"/>
    </source>
</evidence>
<dbReference type="GO" id="GO:0000981">
    <property type="term" value="F:DNA-binding transcription factor activity, RNA polymerase II-specific"/>
    <property type="evidence" value="ECO:0007669"/>
    <property type="project" value="InterPro"/>
</dbReference>
<dbReference type="InterPro" id="IPR001138">
    <property type="entry name" value="Zn2Cys6_DnaBD"/>
</dbReference>
<dbReference type="VEuPathDB" id="FungiDB:A1O9_13166"/>
<keyword evidence="5" id="KW-0175">Coiled coil</keyword>
<dbReference type="PANTHER" id="PTHR31069">
    <property type="entry name" value="OLEATE-ACTIVATED TRANSCRIPTION FACTOR 1-RELATED"/>
    <property type="match status" value="1"/>
</dbReference>
<keyword evidence="9" id="KW-1185">Reference proteome</keyword>
<keyword evidence="4" id="KW-0539">Nucleus</keyword>
<dbReference type="InterPro" id="IPR036864">
    <property type="entry name" value="Zn2-C6_fun-type_DNA-bd_sf"/>
</dbReference>
<dbReference type="Gene3D" id="4.10.240.10">
    <property type="entry name" value="Zn(2)-C6 fungal-type DNA-binding domain"/>
    <property type="match status" value="1"/>
</dbReference>
<dbReference type="HOGENOM" id="CLU_547493_0_0_1"/>
<dbReference type="Pfam" id="PF00172">
    <property type="entry name" value="Zn_clus"/>
    <property type="match status" value="1"/>
</dbReference>
<evidence type="ECO:0000256" key="1">
    <source>
        <dbReference type="ARBA" id="ARBA00023015"/>
    </source>
</evidence>
<keyword evidence="3" id="KW-0804">Transcription</keyword>
<evidence type="ECO:0000256" key="3">
    <source>
        <dbReference type="ARBA" id="ARBA00023163"/>
    </source>
</evidence>
<evidence type="ECO:0000256" key="6">
    <source>
        <dbReference type="SAM" id="MobiDB-lite"/>
    </source>
</evidence>
<feature type="domain" description="Zn(2)-C6 fungal-type" evidence="7">
    <location>
        <begin position="17"/>
        <end position="47"/>
    </location>
</feature>
<feature type="region of interest" description="Disordered" evidence="6">
    <location>
        <begin position="58"/>
        <end position="98"/>
    </location>
</feature>
<reference evidence="8 9" key="1">
    <citation type="submission" date="2013-03" db="EMBL/GenBank/DDBJ databases">
        <title>The Genome Sequence of Exophiala aquamarina CBS 119918.</title>
        <authorList>
            <consortium name="The Broad Institute Genomics Platform"/>
            <person name="Cuomo C."/>
            <person name="de Hoog S."/>
            <person name="Gorbushina A."/>
            <person name="Walker B."/>
            <person name="Young S.K."/>
            <person name="Zeng Q."/>
            <person name="Gargeya S."/>
            <person name="Fitzgerald M."/>
            <person name="Haas B."/>
            <person name="Abouelleil A."/>
            <person name="Allen A.W."/>
            <person name="Alvarado L."/>
            <person name="Arachchi H.M."/>
            <person name="Berlin A.M."/>
            <person name="Chapman S.B."/>
            <person name="Gainer-Dewar J."/>
            <person name="Goldberg J."/>
            <person name="Griggs A."/>
            <person name="Gujja S."/>
            <person name="Hansen M."/>
            <person name="Howarth C."/>
            <person name="Imamovic A."/>
            <person name="Ireland A."/>
            <person name="Larimer J."/>
            <person name="McCowan C."/>
            <person name="Murphy C."/>
            <person name="Pearson M."/>
            <person name="Poon T.W."/>
            <person name="Priest M."/>
            <person name="Roberts A."/>
            <person name="Saif S."/>
            <person name="Shea T."/>
            <person name="Sisk P."/>
            <person name="Sykes S."/>
            <person name="Wortman J."/>
            <person name="Nusbaum C."/>
            <person name="Birren B."/>
        </authorList>
    </citation>
    <scope>NUCLEOTIDE SEQUENCE [LARGE SCALE GENOMIC DNA]</scope>
    <source>
        <strain evidence="8 9">CBS 119918</strain>
    </source>
</reference>
<dbReference type="SUPFAM" id="SSF57701">
    <property type="entry name" value="Zn2/Cys6 DNA-binding domain"/>
    <property type="match status" value="1"/>
</dbReference>
<feature type="compositionally biased region" description="Polar residues" evidence="6">
    <location>
        <begin position="458"/>
        <end position="470"/>
    </location>
</feature>
<evidence type="ECO:0000313" key="9">
    <source>
        <dbReference type="Proteomes" id="UP000027920"/>
    </source>
</evidence>
<gene>
    <name evidence="8" type="ORF">A1O9_13166</name>
</gene>
<dbReference type="OrthoDB" id="2943660at2759"/>
<accession>A0A072NTU9</accession>
<evidence type="ECO:0000256" key="5">
    <source>
        <dbReference type="SAM" id="Coils"/>
    </source>
</evidence>
<comment type="caution">
    <text evidence="8">The sequence shown here is derived from an EMBL/GenBank/DDBJ whole genome shotgun (WGS) entry which is preliminary data.</text>
</comment>
<feature type="compositionally biased region" description="Acidic residues" evidence="6">
    <location>
        <begin position="62"/>
        <end position="74"/>
    </location>
</feature>
<evidence type="ECO:0000313" key="8">
    <source>
        <dbReference type="EMBL" id="KEF50782.1"/>
    </source>
</evidence>
<dbReference type="Proteomes" id="UP000027920">
    <property type="component" value="Unassembled WGS sequence"/>
</dbReference>
<feature type="region of interest" description="Disordered" evidence="6">
    <location>
        <begin position="159"/>
        <end position="260"/>
    </location>
</feature>
<proteinExistence type="predicted"/>
<dbReference type="RefSeq" id="XP_013253372.1">
    <property type="nucleotide sequence ID" value="XM_013397918.1"/>
</dbReference>
<feature type="compositionally biased region" description="Basic and acidic residues" evidence="6">
    <location>
        <begin position="471"/>
        <end position="483"/>
    </location>
</feature>
<keyword evidence="1" id="KW-0805">Transcription regulation</keyword>
<feature type="compositionally biased region" description="Polar residues" evidence="6">
    <location>
        <begin position="185"/>
        <end position="203"/>
    </location>
</feature>
<feature type="region of interest" description="Disordered" evidence="6">
    <location>
        <begin position="455"/>
        <end position="498"/>
    </location>
</feature>
<dbReference type="GO" id="GO:0003677">
    <property type="term" value="F:DNA binding"/>
    <property type="evidence" value="ECO:0007669"/>
    <property type="project" value="UniProtKB-KW"/>
</dbReference>
<dbReference type="InterPro" id="IPR050675">
    <property type="entry name" value="OAF3"/>
</dbReference>
<sequence length="498" mass="54883">MPRVSREIPTPTRVFTACQHCKAKKVRCSGTRPSCDRCTKRRHDCIYLPQTAHARKRTINTSEDEGGEYEDERADEGATLGRERTPGAMETGRPKKRRRDVEVGKLTYIPGGDVVSFSFFGPKQSPRLSDMSFGTVFTESPPCATGFGQNVQLGQNHIPTDLDATLPEGPDPGQNMNRHFGSQEAIPNSLSSGQPATVRQPSSLPTPPYNATEPPPTMAPPSLNDSRTLHPSTTPCAEATPQTPSGGLRTQGSSAPVSHLAVHGNGQYSWTQGYLPNVVDFDNTAQANLSDDIFSYINFENSTQITDISIDDLWAQFSNIANQLQSRGKSTETAKGIMAEELRRTQEMLQTANAKIDGICLQRDTAQAFNQKWQRRETEWKQRQARLQTKIDELEDTAQTANAELQAAETKIQELQKGTENLRTEKAEAVQRADEAEANLEQHRESWGKVLKAIPPNLQATVNASRSTGDSSRDNTGREERTGDPSQDSAGRERPGHK</sequence>
<dbReference type="GeneID" id="25288057"/>
<name>A0A072NTU9_9EURO</name>
<dbReference type="Gene3D" id="1.10.287.1490">
    <property type="match status" value="1"/>
</dbReference>
<organism evidence="8 9">
    <name type="scientific">Exophiala aquamarina CBS 119918</name>
    <dbReference type="NCBI Taxonomy" id="1182545"/>
    <lineage>
        <taxon>Eukaryota</taxon>
        <taxon>Fungi</taxon>
        <taxon>Dikarya</taxon>
        <taxon>Ascomycota</taxon>
        <taxon>Pezizomycotina</taxon>
        <taxon>Eurotiomycetes</taxon>
        <taxon>Chaetothyriomycetidae</taxon>
        <taxon>Chaetothyriales</taxon>
        <taxon>Herpotrichiellaceae</taxon>
        <taxon>Exophiala</taxon>
    </lineage>
</organism>
<dbReference type="PANTHER" id="PTHR31069:SF32">
    <property type="entry name" value="ARGININE METABOLISM REGULATION PROTEIN II"/>
    <property type="match status" value="1"/>
</dbReference>
<dbReference type="PROSITE" id="PS50048">
    <property type="entry name" value="ZN2_CY6_FUNGAL_2"/>
    <property type="match status" value="1"/>
</dbReference>
<dbReference type="EMBL" id="AMGV01000110">
    <property type="protein sequence ID" value="KEF50782.1"/>
    <property type="molecule type" value="Genomic_DNA"/>
</dbReference>
<dbReference type="PROSITE" id="PS00463">
    <property type="entry name" value="ZN2_CY6_FUNGAL_1"/>
    <property type="match status" value="1"/>
</dbReference>
<dbReference type="CDD" id="cd00067">
    <property type="entry name" value="GAL4"/>
    <property type="match status" value="1"/>
</dbReference>
<evidence type="ECO:0000256" key="2">
    <source>
        <dbReference type="ARBA" id="ARBA00023125"/>
    </source>
</evidence>
<dbReference type="SMART" id="SM00066">
    <property type="entry name" value="GAL4"/>
    <property type="match status" value="1"/>
</dbReference>
<keyword evidence="2" id="KW-0238">DNA-binding</keyword>
<protein>
    <recommendedName>
        <fullName evidence="7">Zn(2)-C6 fungal-type domain-containing protein</fullName>
    </recommendedName>
</protein>